<dbReference type="InterPro" id="IPR003653">
    <property type="entry name" value="Peptidase_C48_C"/>
</dbReference>
<dbReference type="PANTHER" id="PTHR12606">
    <property type="entry name" value="SENTRIN/SUMO-SPECIFIC PROTEASE"/>
    <property type="match status" value="1"/>
</dbReference>
<dbReference type="InterPro" id="IPR038765">
    <property type="entry name" value="Papain-like_cys_pep_sf"/>
</dbReference>
<feature type="compositionally biased region" description="Low complexity" evidence="5">
    <location>
        <begin position="293"/>
        <end position="307"/>
    </location>
</feature>
<comment type="similarity">
    <text evidence="1">Belongs to the peptidase C48 family.</text>
</comment>
<dbReference type="GO" id="GO:0006508">
    <property type="term" value="P:proteolysis"/>
    <property type="evidence" value="ECO:0007669"/>
    <property type="project" value="UniProtKB-KW"/>
</dbReference>
<feature type="region of interest" description="Disordered" evidence="5">
    <location>
        <begin position="62"/>
        <end position="95"/>
    </location>
</feature>
<dbReference type="Proteomes" id="UP001369086">
    <property type="component" value="Unassembled WGS sequence"/>
</dbReference>
<name>A0ABR0Y354_HUSHU</name>
<keyword evidence="8" id="KW-1185">Reference proteome</keyword>
<dbReference type="PANTHER" id="PTHR12606:SF30">
    <property type="entry name" value="SENTRIN-SPECIFIC PROTEASE 1"/>
    <property type="match status" value="1"/>
</dbReference>
<evidence type="ECO:0000256" key="5">
    <source>
        <dbReference type="SAM" id="MobiDB-lite"/>
    </source>
</evidence>
<keyword evidence="4" id="KW-0788">Thiol protease</keyword>
<evidence type="ECO:0000256" key="3">
    <source>
        <dbReference type="ARBA" id="ARBA00022801"/>
    </source>
</evidence>
<dbReference type="SUPFAM" id="SSF54001">
    <property type="entry name" value="Cysteine proteinases"/>
    <property type="match status" value="1"/>
</dbReference>
<feature type="region of interest" description="Disordered" evidence="5">
    <location>
        <begin position="143"/>
        <end position="163"/>
    </location>
</feature>
<evidence type="ECO:0000313" key="7">
    <source>
        <dbReference type="EMBL" id="KAK6466820.1"/>
    </source>
</evidence>
<keyword evidence="2 7" id="KW-0645">Protease</keyword>
<dbReference type="EMBL" id="JAHFZB010000052">
    <property type="protein sequence ID" value="KAK6466820.1"/>
    <property type="molecule type" value="Genomic_DNA"/>
</dbReference>
<feature type="region of interest" description="Disordered" evidence="5">
    <location>
        <begin position="372"/>
        <end position="416"/>
    </location>
</feature>
<dbReference type="Pfam" id="PF02902">
    <property type="entry name" value="Peptidase_C48"/>
    <property type="match status" value="1"/>
</dbReference>
<organism evidence="7 8">
    <name type="scientific">Huso huso</name>
    <name type="common">Beluga</name>
    <name type="synonym">Acipenser huso</name>
    <dbReference type="NCBI Taxonomy" id="61971"/>
    <lineage>
        <taxon>Eukaryota</taxon>
        <taxon>Metazoa</taxon>
        <taxon>Chordata</taxon>
        <taxon>Craniata</taxon>
        <taxon>Vertebrata</taxon>
        <taxon>Euteleostomi</taxon>
        <taxon>Actinopterygii</taxon>
        <taxon>Chondrostei</taxon>
        <taxon>Acipenseriformes</taxon>
        <taxon>Acipenseridae</taxon>
        <taxon>Huso</taxon>
    </lineage>
</organism>
<evidence type="ECO:0000256" key="2">
    <source>
        <dbReference type="ARBA" id="ARBA00022670"/>
    </source>
</evidence>
<dbReference type="PROSITE" id="PS50600">
    <property type="entry name" value="ULP_PROTEASE"/>
    <property type="match status" value="1"/>
</dbReference>
<accession>A0ABR0Y354</accession>
<gene>
    <name evidence="7" type="ORF">HHUSO_G35631</name>
</gene>
<evidence type="ECO:0000256" key="4">
    <source>
        <dbReference type="ARBA" id="ARBA00022807"/>
    </source>
</evidence>
<evidence type="ECO:0000259" key="6">
    <source>
        <dbReference type="PROSITE" id="PS50600"/>
    </source>
</evidence>
<proteinExistence type="inferred from homology"/>
<evidence type="ECO:0000313" key="8">
    <source>
        <dbReference type="Proteomes" id="UP001369086"/>
    </source>
</evidence>
<feature type="region of interest" description="Disordered" evidence="5">
    <location>
        <begin position="293"/>
        <end position="355"/>
    </location>
</feature>
<protein>
    <submittedName>
        <fullName evidence="7">Sentrin-specific protease 1 isoform X1</fullName>
    </submittedName>
</protein>
<feature type="compositionally biased region" description="Low complexity" evidence="5">
    <location>
        <begin position="391"/>
        <end position="415"/>
    </location>
</feature>
<reference evidence="7 8" key="1">
    <citation type="submission" date="2021-05" db="EMBL/GenBank/DDBJ databases">
        <authorList>
            <person name="Zahm M."/>
            <person name="Klopp C."/>
            <person name="Cabau C."/>
            <person name="Kuhl H."/>
            <person name="Suciu R."/>
            <person name="Ciorpac M."/>
            <person name="Holostenco D."/>
            <person name="Gessner J."/>
            <person name="Wuertz S."/>
            <person name="Hohne C."/>
            <person name="Stock M."/>
            <person name="Gislard M."/>
            <person name="Lluch J."/>
            <person name="Milhes M."/>
            <person name="Lampietro C."/>
            <person name="Lopez Roques C."/>
            <person name="Donnadieu C."/>
            <person name="Du K."/>
            <person name="Schartl M."/>
            <person name="Guiguen Y."/>
        </authorList>
    </citation>
    <scope>NUCLEOTIDE SEQUENCE [LARGE SCALE GENOMIC DNA]</scope>
    <source>
        <strain evidence="7">Hh-F2</strain>
        <tissue evidence="7">Blood</tissue>
    </source>
</reference>
<feature type="domain" description="Ubiquitin-like protease family profile" evidence="6">
    <location>
        <begin position="577"/>
        <end position="741"/>
    </location>
</feature>
<feature type="compositionally biased region" description="Basic and acidic residues" evidence="5">
    <location>
        <begin position="317"/>
        <end position="330"/>
    </location>
</feature>
<sequence>MLLLTVRSVFNSPVEGPESSAFSRCSWRELFRLHFFFFNKKQNMFNKLYEWLGIAGTPRNGAGDGAATPSPHARCSARKRPWSRVGEAADAEPEDREVKKFRMGELLGSVKDAADGMRSQGSNAVSWVRNNLSPALSSVLLRASQGTHSDRARPLPPTPTRTRTRYLPEQSEFLRRTPGPISETFPPPPGNCDWKASSKTEFSHGSGDCEGRSVPAAAAFESCKSNGHSHSAGPAPLPRAAARPAQPLLGRSLRLGARRTHGSSGVSGVPCSPQPCSSMYDESFPVRVLASPSLSSSSLHSSPQSTRRGARRQGRGAAEESVRREEKEVYRQLLEMVSGSKPRGSPSYTGRHSHRDLSSFLSSRSCLIRTAPPSWLEEEEDGEERLGGTCSDSPIPSSQVSSALPSPLAGSSPLSNHGFEGDAVSLSVPSLLIQDDTQSSAPDSDSVIFVKEQHAKETEPTSAPYFHAELWIKELTSLYDSRARGRRRQIEEQEGITLQLQKQRLVEEGRQSQGSVELRLRVPLEKEVPVVTVIKELKPEPIREEEFPALTQAMEEEVRSALQGGHQDEVLSEGFRLTITRKDLQTLSHLNWLNDEVINFYMNLLAERSKRPGLPRVHAFNTFFYPKVRSAGFNAVRRWTKKVDVFSMDILLVPVHLGVHWCLAVVDLRKKSICYFDSMGGTNDEACRILLQYLKQESQDKRNTSLDLGGWQLQCRRRNEIPQQMNGSDCGMFTCKYADYITKDKPITFTQKHMPYFRRRMVWEILNKKLL</sequence>
<comment type="caution">
    <text evidence="7">The sequence shown here is derived from an EMBL/GenBank/DDBJ whole genome shotgun (WGS) entry which is preliminary data.</text>
</comment>
<dbReference type="GO" id="GO:0008233">
    <property type="term" value="F:peptidase activity"/>
    <property type="evidence" value="ECO:0007669"/>
    <property type="project" value="UniProtKB-KW"/>
</dbReference>
<keyword evidence="3" id="KW-0378">Hydrolase</keyword>
<dbReference type="Gene3D" id="3.40.395.10">
    <property type="entry name" value="Adenoviral Proteinase, Chain A"/>
    <property type="match status" value="1"/>
</dbReference>
<evidence type="ECO:0000256" key="1">
    <source>
        <dbReference type="ARBA" id="ARBA00005234"/>
    </source>
</evidence>